<dbReference type="Proteomes" id="UP000191418">
    <property type="component" value="Unassembled WGS sequence"/>
</dbReference>
<keyword evidence="2" id="KW-1185">Reference proteome</keyword>
<name>A0A1V4T7N7_9GAMM</name>
<dbReference type="EMBL" id="MTSM01000006">
    <property type="protein sequence ID" value="OPX55940.1"/>
    <property type="molecule type" value="Genomic_DNA"/>
</dbReference>
<sequence>MKETIRAPLGTLIAGIKLLRFSFSTGAIVASFARSVALFRAKMPVTTAVTLVGNYCFTKS</sequence>
<proteinExistence type="predicted"/>
<dbReference type="AlphaFoldDB" id="A0A1V4T7N7"/>
<organism evidence="1 2">
    <name type="scientific">Oceanospirillum multiglobuliferum</name>
    <dbReference type="NCBI Taxonomy" id="64969"/>
    <lineage>
        <taxon>Bacteria</taxon>
        <taxon>Pseudomonadati</taxon>
        <taxon>Pseudomonadota</taxon>
        <taxon>Gammaproteobacteria</taxon>
        <taxon>Oceanospirillales</taxon>
        <taxon>Oceanospirillaceae</taxon>
        <taxon>Oceanospirillum</taxon>
    </lineage>
</organism>
<accession>A0A1V4T7N7</accession>
<reference evidence="1 2" key="1">
    <citation type="submission" date="2017-01" db="EMBL/GenBank/DDBJ databases">
        <title>Genome Sequencing of a Marine Spirillum, Oceanospirillum multiglobuliferum ATCC 33336, from Japan.</title>
        <authorList>
            <person name="Carney J.G."/>
            <person name="Trachtenberg A.M."/>
            <person name="Rheaume B.A."/>
            <person name="Linnane J.D."/>
            <person name="Pitts N.L."/>
            <person name="Mykles D.L."/>
            <person name="Maclea K.S."/>
        </authorList>
    </citation>
    <scope>NUCLEOTIDE SEQUENCE [LARGE SCALE GENOMIC DNA]</scope>
    <source>
        <strain evidence="1 2">ATCC 33336</strain>
    </source>
</reference>
<evidence type="ECO:0000313" key="1">
    <source>
        <dbReference type="EMBL" id="OPX55940.1"/>
    </source>
</evidence>
<evidence type="ECO:0000313" key="2">
    <source>
        <dbReference type="Proteomes" id="UP000191418"/>
    </source>
</evidence>
<comment type="caution">
    <text evidence="1">The sequence shown here is derived from an EMBL/GenBank/DDBJ whole genome shotgun (WGS) entry which is preliminary data.</text>
</comment>
<protein>
    <submittedName>
        <fullName evidence="1">Uncharacterized protein</fullName>
    </submittedName>
</protein>
<gene>
    <name evidence="1" type="ORF">BTE48_07030</name>
</gene>